<evidence type="ECO:0000313" key="2">
    <source>
        <dbReference type="EMBL" id="KAA1126386.1"/>
    </source>
</evidence>
<dbReference type="AlphaFoldDB" id="A0A5B0RKI6"/>
<protein>
    <submittedName>
        <fullName evidence="2">Uncharacterized protein</fullName>
    </submittedName>
</protein>
<feature type="region of interest" description="Disordered" evidence="1">
    <location>
        <begin position="68"/>
        <end position="195"/>
    </location>
</feature>
<sequence length="195" mass="21116">MLTISSALKQTAAEVDRPKHPTFRPPFALVPTLAPPRCLAIKSKRTGPTEENRAATVKSFLVVASRSNQNCLGPPSSVKNTSRNRSTDSLNLVSPTPPPCRIDQTTTNTDTPGPSPTPSSPTDPPRRTDQNRDDQFFFWAANTRHNEPSPPPSSPTCLPQLPPASTSTNRSKSGRVAFFPASTTCYPPRRGLTAR</sequence>
<dbReference type="EMBL" id="VDEP01000172">
    <property type="protein sequence ID" value="KAA1126386.1"/>
    <property type="molecule type" value="Genomic_DNA"/>
</dbReference>
<feature type="region of interest" description="Disordered" evidence="1">
    <location>
        <begin position="1"/>
        <end position="28"/>
    </location>
</feature>
<feature type="compositionally biased region" description="Polar residues" evidence="1">
    <location>
        <begin position="68"/>
        <end position="94"/>
    </location>
</feature>
<proteinExistence type="predicted"/>
<gene>
    <name evidence="2" type="ORF">PGTUg99_030435</name>
</gene>
<comment type="caution">
    <text evidence="2">The sequence shown here is derived from an EMBL/GenBank/DDBJ whole genome shotgun (WGS) entry which is preliminary data.</text>
</comment>
<organism evidence="2 3">
    <name type="scientific">Puccinia graminis f. sp. tritici</name>
    <dbReference type="NCBI Taxonomy" id="56615"/>
    <lineage>
        <taxon>Eukaryota</taxon>
        <taxon>Fungi</taxon>
        <taxon>Dikarya</taxon>
        <taxon>Basidiomycota</taxon>
        <taxon>Pucciniomycotina</taxon>
        <taxon>Pucciniomycetes</taxon>
        <taxon>Pucciniales</taxon>
        <taxon>Pucciniaceae</taxon>
        <taxon>Puccinia</taxon>
    </lineage>
</organism>
<evidence type="ECO:0000313" key="3">
    <source>
        <dbReference type="Proteomes" id="UP000325313"/>
    </source>
</evidence>
<feature type="compositionally biased region" description="Pro residues" evidence="1">
    <location>
        <begin position="113"/>
        <end position="123"/>
    </location>
</feature>
<evidence type="ECO:0000256" key="1">
    <source>
        <dbReference type="SAM" id="MobiDB-lite"/>
    </source>
</evidence>
<accession>A0A5B0RKI6</accession>
<dbReference type="Proteomes" id="UP000325313">
    <property type="component" value="Unassembled WGS sequence"/>
</dbReference>
<reference evidence="2 3" key="1">
    <citation type="submission" date="2019-05" db="EMBL/GenBank/DDBJ databases">
        <title>Emergence of the Ug99 lineage of the wheat stem rust pathogen through somatic hybridization.</title>
        <authorList>
            <person name="Li F."/>
            <person name="Upadhyaya N.M."/>
            <person name="Sperschneider J."/>
            <person name="Matny O."/>
            <person name="Nguyen-Phuc H."/>
            <person name="Mago R."/>
            <person name="Raley C."/>
            <person name="Miller M.E."/>
            <person name="Silverstein K.A.T."/>
            <person name="Henningsen E."/>
            <person name="Hirsch C.D."/>
            <person name="Visser B."/>
            <person name="Pretorius Z.A."/>
            <person name="Steffenson B.J."/>
            <person name="Schwessinger B."/>
            <person name="Dodds P.N."/>
            <person name="Figueroa M."/>
        </authorList>
    </citation>
    <scope>NUCLEOTIDE SEQUENCE [LARGE SCALE GENOMIC DNA]</scope>
    <source>
        <strain evidence="2 3">Ug99</strain>
    </source>
</reference>
<feature type="compositionally biased region" description="Basic and acidic residues" evidence="1">
    <location>
        <begin position="124"/>
        <end position="135"/>
    </location>
</feature>
<name>A0A5B0RKI6_PUCGR</name>